<evidence type="ECO:0000256" key="2">
    <source>
        <dbReference type="ARBA" id="ARBA00022692"/>
    </source>
</evidence>
<dbReference type="InterPro" id="IPR020846">
    <property type="entry name" value="MFS_dom"/>
</dbReference>
<feature type="transmembrane region" description="Helical" evidence="5">
    <location>
        <begin position="51"/>
        <end position="70"/>
    </location>
</feature>
<evidence type="ECO:0000256" key="1">
    <source>
        <dbReference type="ARBA" id="ARBA00004651"/>
    </source>
</evidence>
<gene>
    <name evidence="7" type="ORF">M3I19_02600</name>
</gene>
<evidence type="ECO:0000256" key="4">
    <source>
        <dbReference type="ARBA" id="ARBA00023136"/>
    </source>
</evidence>
<dbReference type="GO" id="GO:0022857">
    <property type="term" value="F:transmembrane transporter activity"/>
    <property type="evidence" value="ECO:0007669"/>
    <property type="project" value="InterPro"/>
</dbReference>
<dbReference type="PANTHER" id="PTHR42718">
    <property type="entry name" value="MAJOR FACILITATOR SUPERFAMILY MULTIDRUG TRANSPORTER MFSC"/>
    <property type="match status" value="1"/>
</dbReference>
<evidence type="ECO:0000313" key="8">
    <source>
        <dbReference type="Proteomes" id="UP000831562"/>
    </source>
</evidence>
<feature type="transmembrane region" description="Helical" evidence="5">
    <location>
        <begin position="108"/>
        <end position="125"/>
    </location>
</feature>
<accession>A0A9E7DCH4</accession>
<dbReference type="GO" id="GO:0005886">
    <property type="term" value="C:plasma membrane"/>
    <property type="evidence" value="ECO:0007669"/>
    <property type="project" value="UniProtKB-SubCell"/>
</dbReference>
<dbReference type="Proteomes" id="UP000831562">
    <property type="component" value="Chromosome"/>
</dbReference>
<comment type="subcellular location">
    <subcellularLocation>
        <location evidence="1">Cell membrane</location>
        <topology evidence="1">Multi-pass membrane protein</topology>
    </subcellularLocation>
</comment>
<keyword evidence="4 5" id="KW-0472">Membrane</keyword>
<dbReference type="Gene3D" id="1.20.1250.20">
    <property type="entry name" value="MFS general substrate transporter like domains"/>
    <property type="match status" value="1"/>
</dbReference>
<dbReference type="Pfam" id="PF07690">
    <property type="entry name" value="MFS_1"/>
    <property type="match status" value="1"/>
</dbReference>
<reference evidence="7" key="1">
    <citation type="submission" date="2022-05" db="EMBL/GenBank/DDBJ databases">
        <title>Using nanopore sequencing to obtain complete genomes from saliva samples.</title>
        <authorList>
            <person name="Baker J.L."/>
        </authorList>
    </citation>
    <scope>NUCLEOTIDE SEQUENCE</scope>
    <source>
        <strain evidence="7">JCVI-JB-Lp32</strain>
    </source>
</reference>
<dbReference type="AlphaFoldDB" id="A0A9E7DCH4"/>
<dbReference type="SUPFAM" id="SSF103473">
    <property type="entry name" value="MFS general substrate transporter"/>
    <property type="match status" value="1"/>
</dbReference>
<dbReference type="PANTHER" id="PTHR42718:SF43">
    <property type="entry name" value="LINCOMYCIN RESISTANCE PROTEIN LMRB"/>
    <property type="match status" value="1"/>
</dbReference>
<feature type="transmembrane region" description="Helical" evidence="5">
    <location>
        <begin position="12"/>
        <end position="31"/>
    </location>
</feature>
<keyword evidence="3 5" id="KW-1133">Transmembrane helix</keyword>
<sequence>MFKRELNAKLVLSVIATGIMSFSGVVVETAMNVTFPTLMEEFSIGTSTVQWMTTSYLLILAIIMPMSSFLNRRFKTKSIFTVAMIFYISGILCGFAAPTFMLLLLGRILEGIGTGLALPLMFNIITEQAPLKNMGVMMGIGMLSYRRCTCSRTFSWWLDCRTSWLANDFCRSSPLLDCGICTGN</sequence>
<evidence type="ECO:0000259" key="6">
    <source>
        <dbReference type="PROSITE" id="PS50850"/>
    </source>
</evidence>
<dbReference type="PROSITE" id="PS50850">
    <property type="entry name" value="MFS"/>
    <property type="match status" value="1"/>
</dbReference>
<dbReference type="InterPro" id="IPR011701">
    <property type="entry name" value="MFS"/>
</dbReference>
<feature type="domain" description="Major facilitator superfamily (MFS) profile" evidence="6">
    <location>
        <begin position="9"/>
        <end position="184"/>
    </location>
</feature>
<evidence type="ECO:0000256" key="5">
    <source>
        <dbReference type="SAM" id="Phobius"/>
    </source>
</evidence>
<protein>
    <submittedName>
        <fullName evidence="7">MFS transporter</fullName>
    </submittedName>
</protein>
<organism evidence="7 8">
    <name type="scientific">Lancefieldella parvula</name>
    <dbReference type="NCBI Taxonomy" id="1382"/>
    <lineage>
        <taxon>Bacteria</taxon>
        <taxon>Bacillati</taxon>
        <taxon>Actinomycetota</taxon>
        <taxon>Coriobacteriia</taxon>
        <taxon>Coriobacteriales</taxon>
        <taxon>Atopobiaceae</taxon>
        <taxon>Lancefieldella</taxon>
    </lineage>
</organism>
<name>A0A9E7DCH4_9ACTN</name>
<dbReference type="EMBL" id="CP097092">
    <property type="protein sequence ID" value="UQF78595.1"/>
    <property type="molecule type" value="Genomic_DNA"/>
</dbReference>
<proteinExistence type="predicted"/>
<evidence type="ECO:0000313" key="7">
    <source>
        <dbReference type="EMBL" id="UQF78595.1"/>
    </source>
</evidence>
<keyword evidence="2 5" id="KW-0812">Transmembrane</keyword>
<dbReference type="InterPro" id="IPR036259">
    <property type="entry name" value="MFS_trans_sf"/>
</dbReference>
<feature type="transmembrane region" description="Helical" evidence="5">
    <location>
        <begin position="82"/>
        <end position="102"/>
    </location>
</feature>
<evidence type="ECO:0000256" key="3">
    <source>
        <dbReference type="ARBA" id="ARBA00022989"/>
    </source>
</evidence>